<dbReference type="SUPFAM" id="SSF56112">
    <property type="entry name" value="Protein kinase-like (PK-like)"/>
    <property type="match status" value="1"/>
</dbReference>
<feature type="domain" description="Protein kinase" evidence="5">
    <location>
        <begin position="1"/>
        <end position="177"/>
    </location>
</feature>
<accession>A0A653DL53</accession>
<evidence type="ECO:0000313" key="6">
    <source>
        <dbReference type="EMBL" id="VEN60719.1"/>
    </source>
</evidence>
<dbReference type="PANTHER" id="PTHR45832:SF22">
    <property type="entry name" value="SERINE_THREONINE-PROTEIN KINASE SAMKA-RELATED"/>
    <property type="match status" value="1"/>
</dbReference>
<dbReference type="Proteomes" id="UP000410492">
    <property type="component" value="Unassembled WGS sequence"/>
</dbReference>
<evidence type="ECO:0000256" key="3">
    <source>
        <dbReference type="ARBA" id="ARBA00022741"/>
    </source>
</evidence>
<dbReference type="GO" id="GO:0005524">
    <property type="term" value="F:ATP binding"/>
    <property type="evidence" value="ECO:0007669"/>
    <property type="project" value="UniProtKB-KW"/>
</dbReference>
<dbReference type="InterPro" id="IPR051931">
    <property type="entry name" value="PAK3-like"/>
</dbReference>
<gene>
    <name evidence="6" type="ORF">CALMAC_LOCUS18318</name>
</gene>
<comment type="similarity">
    <text evidence="1">Belongs to the protein kinase superfamily. STE Ser/Thr protein kinase family. STE20 subfamily.</text>
</comment>
<keyword evidence="7" id="KW-1185">Reference proteome</keyword>
<keyword evidence="4" id="KW-0067">ATP-binding</keyword>
<reference evidence="6 7" key="1">
    <citation type="submission" date="2019-01" db="EMBL/GenBank/DDBJ databases">
        <authorList>
            <person name="Sayadi A."/>
        </authorList>
    </citation>
    <scope>NUCLEOTIDE SEQUENCE [LARGE SCALE GENOMIC DNA]</scope>
</reference>
<dbReference type="Gene3D" id="1.10.510.10">
    <property type="entry name" value="Transferase(Phosphotransferase) domain 1"/>
    <property type="match status" value="1"/>
</dbReference>
<organism evidence="6 7">
    <name type="scientific">Callosobruchus maculatus</name>
    <name type="common">Southern cowpea weevil</name>
    <name type="synonym">Pulse bruchid</name>
    <dbReference type="NCBI Taxonomy" id="64391"/>
    <lineage>
        <taxon>Eukaryota</taxon>
        <taxon>Metazoa</taxon>
        <taxon>Ecdysozoa</taxon>
        <taxon>Arthropoda</taxon>
        <taxon>Hexapoda</taxon>
        <taxon>Insecta</taxon>
        <taxon>Pterygota</taxon>
        <taxon>Neoptera</taxon>
        <taxon>Endopterygota</taxon>
        <taxon>Coleoptera</taxon>
        <taxon>Polyphaga</taxon>
        <taxon>Cucujiformia</taxon>
        <taxon>Chrysomeloidea</taxon>
        <taxon>Chrysomelidae</taxon>
        <taxon>Bruchinae</taxon>
        <taxon>Bruchini</taxon>
        <taxon>Callosobruchus</taxon>
    </lineage>
</organism>
<dbReference type="InterPro" id="IPR011009">
    <property type="entry name" value="Kinase-like_dom_sf"/>
</dbReference>
<protein>
    <recommendedName>
        <fullName evidence="2">non-specific serine/threonine protein kinase</fullName>
        <ecNumber evidence="2">2.7.11.1</ecNumber>
    </recommendedName>
</protein>
<name>A0A653DL53_CALMS</name>
<dbReference type="InterPro" id="IPR000719">
    <property type="entry name" value="Prot_kinase_dom"/>
</dbReference>
<dbReference type="PANTHER" id="PTHR45832">
    <property type="entry name" value="SERINE/THREONINE-PROTEIN KINASE SAMKA-RELATED-RELATED"/>
    <property type="match status" value="1"/>
</dbReference>
<dbReference type="EMBL" id="CAACVG010012703">
    <property type="protein sequence ID" value="VEN60719.1"/>
    <property type="molecule type" value="Genomic_DNA"/>
</dbReference>
<evidence type="ECO:0000256" key="4">
    <source>
        <dbReference type="ARBA" id="ARBA00022840"/>
    </source>
</evidence>
<dbReference type="OrthoDB" id="6778822at2759"/>
<proteinExistence type="inferred from homology"/>
<sequence>MQRQISSIEQEMNYLTRLRHRNLVKYYSMKYYFEEDVLKVFILKEFVYGSNCSSLFLSPNVKVDLDQLKYIAKGTLIALDYLHRNNVVHKDIRDSCIYLSDAGHIKISNYSIHRRLYDLFSRTHSNYSKKTDIFKFGGLLLSLLQGNVISDSNMEVPTWIQPDLYDFLTRKSSSMEL</sequence>
<evidence type="ECO:0000259" key="5">
    <source>
        <dbReference type="PROSITE" id="PS50011"/>
    </source>
</evidence>
<keyword evidence="3" id="KW-0547">Nucleotide-binding</keyword>
<evidence type="ECO:0000256" key="2">
    <source>
        <dbReference type="ARBA" id="ARBA00012513"/>
    </source>
</evidence>
<dbReference type="GO" id="GO:0004674">
    <property type="term" value="F:protein serine/threonine kinase activity"/>
    <property type="evidence" value="ECO:0007669"/>
    <property type="project" value="UniProtKB-EC"/>
</dbReference>
<dbReference type="Pfam" id="PF00069">
    <property type="entry name" value="Pkinase"/>
    <property type="match status" value="1"/>
</dbReference>
<evidence type="ECO:0000256" key="1">
    <source>
        <dbReference type="ARBA" id="ARBA00008874"/>
    </source>
</evidence>
<dbReference type="EC" id="2.7.11.1" evidence="2"/>
<evidence type="ECO:0000313" key="7">
    <source>
        <dbReference type="Proteomes" id="UP000410492"/>
    </source>
</evidence>
<dbReference type="PROSITE" id="PS50011">
    <property type="entry name" value="PROTEIN_KINASE_DOM"/>
    <property type="match status" value="1"/>
</dbReference>
<dbReference type="AlphaFoldDB" id="A0A653DL53"/>